<dbReference type="NCBIfam" id="NF047722">
    <property type="entry name" value="T3LHypDht"/>
    <property type="match status" value="1"/>
</dbReference>
<accession>A0A7V7TXL9</accession>
<dbReference type="FunFam" id="3.10.310.10:FF:000005">
    <property type="entry name" value="Proline racemase"/>
    <property type="match status" value="1"/>
</dbReference>
<dbReference type="RefSeq" id="WP_150968746.1">
    <property type="nucleotide sequence ID" value="NZ_VZDO01000003.1"/>
</dbReference>
<dbReference type="Proteomes" id="UP000432089">
    <property type="component" value="Unassembled WGS sequence"/>
</dbReference>
<dbReference type="Pfam" id="PF05544">
    <property type="entry name" value="Pro_racemase"/>
    <property type="match status" value="1"/>
</dbReference>
<dbReference type="AlphaFoldDB" id="A0A7V7TXL9"/>
<dbReference type="PIRSF" id="PIRSF029792">
    <property type="entry name" value="Pro_racemase"/>
    <property type="match status" value="1"/>
</dbReference>
<proteinExistence type="inferred from homology"/>
<evidence type="ECO:0000256" key="1">
    <source>
        <dbReference type="ARBA" id="ARBA00007529"/>
    </source>
</evidence>
<dbReference type="PANTHER" id="PTHR33442:SF5">
    <property type="entry name" value="BIFUNCTIONAL TRANS-3-HYDROXY-L-PROLINE DEHYDRATASE_2-EPIMERASE"/>
    <property type="match status" value="1"/>
</dbReference>
<reference evidence="3 4" key="1">
    <citation type="submission" date="2019-09" db="EMBL/GenBank/DDBJ databases">
        <title>YIM 132180 draft genome.</title>
        <authorList>
            <person name="Zhang K."/>
        </authorList>
    </citation>
    <scope>NUCLEOTIDE SEQUENCE [LARGE SCALE GENOMIC DNA]</scope>
    <source>
        <strain evidence="3 4">YIM 132180</strain>
    </source>
</reference>
<evidence type="ECO:0000313" key="4">
    <source>
        <dbReference type="Proteomes" id="UP000432089"/>
    </source>
</evidence>
<dbReference type="PANTHER" id="PTHR33442">
    <property type="entry name" value="TRANS-3-HYDROXY-L-PROLINE DEHYDRATASE"/>
    <property type="match status" value="1"/>
</dbReference>
<dbReference type="GO" id="GO:0047580">
    <property type="term" value="F:4-hydroxyproline epimerase activity"/>
    <property type="evidence" value="ECO:0007669"/>
    <property type="project" value="TreeGrafter"/>
</dbReference>
<keyword evidence="2" id="KW-0413">Isomerase</keyword>
<dbReference type="GO" id="GO:0050346">
    <property type="term" value="F:trans-L-3-hydroxyproline dehydratase activity"/>
    <property type="evidence" value="ECO:0007669"/>
    <property type="project" value="UniProtKB-ARBA"/>
</dbReference>
<protein>
    <recommendedName>
        <fullName evidence="5">Proline racemase</fullName>
    </recommendedName>
</protein>
<comment type="caution">
    <text evidence="3">The sequence shown here is derived from an EMBL/GenBank/DDBJ whole genome shotgun (WGS) entry which is preliminary data.</text>
</comment>
<dbReference type="Gene3D" id="3.10.310.10">
    <property type="entry name" value="Diaminopimelate Epimerase, Chain A, domain 1"/>
    <property type="match status" value="2"/>
</dbReference>
<sequence>MRSTKTIHVVGCHAEGEVGDVIVGGVSPPPGGSVWEQSRFVAADETLRNFVLNEPRGGVFRHVNLLVPPKHPDAAAAFIIMEPADTPPMSGSNSICVATVLLDTGIVPMHEPETRFTLEAPGGLVRIRAECRAGKAVRIAVENVPAFADRLGATLEVTGFGTLTVDTAYGGDSFVLVDAGALGFAIRPDEARELAETGVRITAAANEQLGFRHPENEGWDHISFCQFTAPVERAADGTLAGLNTVAIRPGKLDRSPTGTGCSARMAVLRARGELGLGETFVGRSITGSEFRCRILGETTVAGRPAVLPEISGRAWITGTSQLMLDPDDPWPAGYRIADTWPNLG</sequence>
<evidence type="ECO:0000256" key="2">
    <source>
        <dbReference type="ARBA" id="ARBA00023235"/>
    </source>
</evidence>
<organism evidence="3 4">
    <name type="scientific">Plantimonas leprariae</name>
    <dbReference type="NCBI Taxonomy" id="2615207"/>
    <lineage>
        <taxon>Bacteria</taxon>
        <taxon>Pseudomonadati</taxon>
        <taxon>Pseudomonadota</taxon>
        <taxon>Alphaproteobacteria</taxon>
        <taxon>Hyphomicrobiales</taxon>
        <taxon>Aurantimonadaceae</taxon>
        <taxon>Plantimonas</taxon>
    </lineage>
</organism>
<name>A0A7V7TXL9_9HYPH</name>
<evidence type="ECO:0008006" key="5">
    <source>
        <dbReference type="Google" id="ProtNLM"/>
    </source>
</evidence>
<comment type="similarity">
    <text evidence="1">Belongs to the proline racemase family.</text>
</comment>
<dbReference type="SUPFAM" id="SSF54506">
    <property type="entry name" value="Diaminopimelate epimerase-like"/>
    <property type="match status" value="1"/>
</dbReference>
<dbReference type="InterPro" id="IPR008794">
    <property type="entry name" value="Pro_racemase_fam"/>
</dbReference>
<keyword evidence="4" id="KW-1185">Reference proteome</keyword>
<dbReference type="SFLD" id="SFLDS00028">
    <property type="entry name" value="Proline_Racemase"/>
    <property type="match status" value="1"/>
</dbReference>
<evidence type="ECO:0000313" key="3">
    <source>
        <dbReference type="EMBL" id="KAB0681491.1"/>
    </source>
</evidence>
<gene>
    <name evidence="3" type="ORF">F6X38_06315</name>
</gene>
<dbReference type="EMBL" id="VZDO01000003">
    <property type="protein sequence ID" value="KAB0681491.1"/>
    <property type="molecule type" value="Genomic_DNA"/>
</dbReference>